<evidence type="ECO:0000256" key="1">
    <source>
        <dbReference type="SAM" id="Phobius"/>
    </source>
</evidence>
<keyword evidence="3" id="KW-1185">Reference proteome</keyword>
<keyword evidence="1" id="KW-0472">Membrane</keyword>
<evidence type="ECO:0000313" key="3">
    <source>
        <dbReference type="Proteomes" id="UP000521032"/>
    </source>
</evidence>
<sequence length="51" mass="5755">MKILVYVLYALATLLMLLTILVIPKEYNFIAYLGVLILVLGAIVTNMRTEL</sequence>
<organism evidence="2 3">
    <name type="scientific">Phocicoccus schoeneichii</name>
    <dbReference type="NCBI Taxonomy" id="1812261"/>
    <lineage>
        <taxon>Bacteria</taxon>
        <taxon>Bacillati</taxon>
        <taxon>Bacillota</taxon>
        <taxon>Bacilli</taxon>
        <taxon>Bacillales</taxon>
        <taxon>Salinicoccaceae</taxon>
        <taxon>Phocicoccus</taxon>
    </lineage>
</organism>
<dbReference type="EMBL" id="CAJEWE010000011">
    <property type="protein sequence ID" value="CAD2079486.1"/>
    <property type="molecule type" value="Genomic_DNA"/>
</dbReference>
<name>A0A6V7RN84_9BACL</name>
<gene>
    <name evidence="2" type="ORF">JEOSCH030_01645</name>
</gene>
<dbReference type="AlphaFoldDB" id="A0A6V7RN84"/>
<feature type="transmembrane region" description="Helical" evidence="1">
    <location>
        <begin position="29"/>
        <end position="47"/>
    </location>
</feature>
<accession>A0A6V7RN84</accession>
<evidence type="ECO:0000313" key="2">
    <source>
        <dbReference type="EMBL" id="CAD2079486.1"/>
    </source>
</evidence>
<comment type="caution">
    <text evidence="2">The sequence shown here is derived from an EMBL/GenBank/DDBJ whole genome shotgun (WGS) entry which is preliminary data.</text>
</comment>
<keyword evidence="1" id="KW-0812">Transmembrane</keyword>
<reference evidence="2 3" key="1">
    <citation type="submission" date="2020-07" db="EMBL/GenBank/DDBJ databases">
        <authorList>
            <person name="Criscuolo A."/>
        </authorList>
    </citation>
    <scope>NUCLEOTIDE SEQUENCE [LARGE SCALE GENOMIC DNA]</scope>
    <source>
        <strain evidence="3">CIP 111030</strain>
    </source>
</reference>
<dbReference type="RefSeq" id="WP_186088450.1">
    <property type="nucleotide sequence ID" value="NZ_BMDB01000004.1"/>
</dbReference>
<protein>
    <submittedName>
        <fullName evidence="2">Uncharacterized protein</fullName>
    </submittedName>
</protein>
<keyword evidence="1" id="KW-1133">Transmembrane helix</keyword>
<feature type="transmembrane region" description="Helical" evidence="1">
    <location>
        <begin position="5"/>
        <end position="23"/>
    </location>
</feature>
<proteinExistence type="predicted"/>
<dbReference type="Proteomes" id="UP000521032">
    <property type="component" value="Unassembled WGS sequence"/>
</dbReference>